<organism evidence="1 2">
    <name type="scientific">Rhabditophanes sp. KR3021</name>
    <dbReference type="NCBI Taxonomy" id="114890"/>
    <lineage>
        <taxon>Eukaryota</taxon>
        <taxon>Metazoa</taxon>
        <taxon>Ecdysozoa</taxon>
        <taxon>Nematoda</taxon>
        <taxon>Chromadorea</taxon>
        <taxon>Rhabditida</taxon>
        <taxon>Tylenchina</taxon>
        <taxon>Panagrolaimomorpha</taxon>
        <taxon>Strongyloidoidea</taxon>
        <taxon>Alloionematidae</taxon>
        <taxon>Rhabditophanes</taxon>
    </lineage>
</organism>
<protein>
    <submittedName>
        <fullName evidence="2">60S ribosomal protein L22</fullName>
    </submittedName>
</protein>
<sequence length="130" mass="15035">MAPILAKKVTKPRVPKKKTTYKFVVNCKAPVEDGILKAESFAEFLRIRIKHDGKLGQLELGGIKITSNKNEVTVNAEKEFSKRYLKYLTKKYLKKNSLRDWLRVISTDKSSYTMKYFQLADNDNDVDETD</sequence>
<proteinExistence type="predicted"/>
<reference evidence="2" key="1">
    <citation type="submission" date="2016-11" db="UniProtKB">
        <authorList>
            <consortium name="WormBaseParasite"/>
        </authorList>
    </citation>
    <scope>IDENTIFICATION</scope>
    <source>
        <strain evidence="2">KR3021</strain>
    </source>
</reference>
<name>A0AC35THA7_9BILA</name>
<dbReference type="WBParaSite" id="RSKR_0000068600.1">
    <property type="protein sequence ID" value="RSKR_0000068600.1"/>
    <property type="gene ID" value="RSKR_0000068600"/>
</dbReference>
<evidence type="ECO:0000313" key="1">
    <source>
        <dbReference type="Proteomes" id="UP000095286"/>
    </source>
</evidence>
<evidence type="ECO:0000313" key="2">
    <source>
        <dbReference type="WBParaSite" id="RSKR_0000068600.1"/>
    </source>
</evidence>
<dbReference type="Proteomes" id="UP000095286">
    <property type="component" value="Unplaced"/>
</dbReference>
<accession>A0AC35THA7</accession>